<gene>
    <name evidence="1" type="ORF">METZ01_LOCUS328451</name>
</gene>
<dbReference type="GO" id="GO:0005992">
    <property type="term" value="P:trehalose biosynthetic process"/>
    <property type="evidence" value="ECO:0007669"/>
    <property type="project" value="InterPro"/>
</dbReference>
<dbReference type="GO" id="GO:0004805">
    <property type="term" value="F:trehalose-phosphatase activity"/>
    <property type="evidence" value="ECO:0007669"/>
    <property type="project" value="TreeGrafter"/>
</dbReference>
<dbReference type="Pfam" id="PF00982">
    <property type="entry name" value="Glyco_transf_20"/>
    <property type="match status" value="1"/>
</dbReference>
<protein>
    <submittedName>
        <fullName evidence="1">Uncharacterized protein</fullName>
    </submittedName>
</protein>
<evidence type="ECO:0000313" key="1">
    <source>
        <dbReference type="EMBL" id="SVC75597.1"/>
    </source>
</evidence>
<dbReference type="EMBL" id="UINC01109043">
    <property type="protein sequence ID" value="SVC75597.1"/>
    <property type="molecule type" value="Genomic_DNA"/>
</dbReference>
<dbReference type="PANTHER" id="PTHR10788">
    <property type="entry name" value="TREHALOSE-6-PHOSPHATE SYNTHASE"/>
    <property type="match status" value="1"/>
</dbReference>
<dbReference type="AlphaFoldDB" id="A0A382PRV0"/>
<accession>A0A382PRV0</accession>
<dbReference type="GO" id="GO:0005829">
    <property type="term" value="C:cytosol"/>
    <property type="evidence" value="ECO:0007669"/>
    <property type="project" value="TreeGrafter"/>
</dbReference>
<sequence>MLVNSVIDGMNLVAKEGPLVNTKSGVLILSDTTGAHHELKEGALSVSPADIEGTMYSMYRALTMEDDERVLRSDQLTNRIRSKDIINWLVSQFEDIRDSLGCTES</sequence>
<reference evidence="1" key="1">
    <citation type="submission" date="2018-05" db="EMBL/GenBank/DDBJ databases">
        <authorList>
            <person name="Lanie J.A."/>
            <person name="Ng W.-L."/>
            <person name="Kazmierczak K.M."/>
            <person name="Andrzejewski T.M."/>
            <person name="Davidsen T.M."/>
            <person name="Wayne K.J."/>
            <person name="Tettelin H."/>
            <person name="Glass J.I."/>
            <person name="Rusch D."/>
            <person name="Podicherti R."/>
            <person name="Tsui H.-C.T."/>
            <person name="Winkler M.E."/>
        </authorList>
    </citation>
    <scope>NUCLEOTIDE SEQUENCE</scope>
</reference>
<name>A0A382PRV0_9ZZZZ</name>
<dbReference type="Gene3D" id="3.40.50.2000">
    <property type="entry name" value="Glycogen Phosphorylase B"/>
    <property type="match status" value="1"/>
</dbReference>
<dbReference type="InterPro" id="IPR001830">
    <property type="entry name" value="Glyco_trans_20"/>
</dbReference>
<dbReference type="GO" id="GO:0003825">
    <property type="term" value="F:alpha,alpha-trehalose-phosphate synthase (UDP-forming) activity"/>
    <property type="evidence" value="ECO:0007669"/>
    <property type="project" value="TreeGrafter"/>
</dbReference>
<organism evidence="1">
    <name type="scientific">marine metagenome</name>
    <dbReference type="NCBI Taxonomy" id="408172"/>
    <lineage>
        <taxon>unclassified sequences</taxon>
        <taxon>metagenomes</taxon>
        <taxon>ecological metagenomes</taxon>
    </lineage>
</organism>
<proteinExistence type="predicted"/>
<dbReference type="SUPFAM" id="SSF53756">
    <property type="entry name" value="UDP-Glycosyltransferase/glycogen phosphorylase"/>
    <property type="match status" value="1"/>
</dbReference>
<dbReference type="PANTHER" id="PTHR10788:SF106">
    <property type="entry name" value="BCDNA.GH08860"/>
    <property type="match status" value="1"/>
</dbReference>